<evidence type="ECO:0000313" key="8">
    <source>
        <dbReference type="Proteomes" id="UP001225906"/>
    </source>
</evidence>
<dbReference type="NCBIfam" id="TIGR00229">
    <property type="entry name" value="sensory_box"/>
    <property type="match status" value="3"/>
</dbReference>
<feature type="domain" description="PAS" evidence="6">
    <location>
        <begin position="284"/>
        <end position="314"/>
    </location>
</feature>
<dbReference type="InterPro" id="IPR035965">
    <property type="entry name" value="PAS-like_dom_sf"/>
</dbReference>
<evidence type="ECO:0000256" key="3">
    <source>
        <dbReference type="PROSITE-ProRule" id="PRU00284"/>
    </source>
</evidence>
<evidence type="ECO:0000259" key="5">
    <source>
        <dbReference type="PROSITE" id="PS50111"/>
    </source>
</evidence>
<evidence type="ECO:0000259" key="6">
    <source>
        <dbReference type="PROSITE" id="PS50112"/>
    </source>
</evidence>
<comment type="similarity">
    <text evidence="2">Belongs to the methyl-accepting chemotaxis (MCP) protein family.</text>
</comment>
<reference evidence="8" key="1">
    <citation type="journal article" date="2019" name="Int. J. Syst. Evol. Microbiol.">
        <title>The Global Catalogue of Microorganisms (GCM) 10K type strain sequencing project: providing services to taxonomists for standard genome sequencing and annotation.</title>
        <authorList>
            <consortium name="The Broad Institute Genomics Platform"/>
            <consortium name="The Broad Institute Genome Sequencing Center for Infectious Disease"/>
            <person name="Wu L."/>
            <person name="Ma J."/>
        </authorList>
    </citation>
    <scope>NUCLEOTIDE SEQUENCE [LARGE SCALE GENOMIC DNA]</scope>
    <source>
        <strain evidence="8">VKM B-3159</strain>
    </source>
</reference>
<dbReference type="Pfam" id="PF13188">
    <property type="entry name" value="PAS_8"/>
    <property type="match status" value="1"/>
</dbReference>
<gene>
    <name evidence="7" type="ORF">Q9291_03905</name>
</gene>
<dbReference type="Gene3D" id="1.10.287.950">
    <property type="entry name" value="Methyl-accepting chemotaxis protein"/>
    <property type="match status" value="1"/>
</dbReference>
<dbReference type="PANTHER" id="PTHR43531:SF14">
    <property type="entry name" value="METHYL-ACCEPTING CHEMOTAXIS PROTEIN I-RELATED"/>
    <property type="match status" value="1"/>
</dbReference>
<dbReference type="InterPro" id="IPR051310">
    <property type="entry name" value="MCP_chemotaxis"/>
</dbReference>
<dbReference type="SMART" id="SM00091">
    <property type="entry name" value="PAS"/>
    <property type="match status" value="4"/>
</dbReference>
<dbReference type="PANTHER" id="PTHR43531">
    <property type="entry name" value="PROTEIN ICFG"/>
    <property type="match status" value="1"/>
</dbReference>
<dbReference type="InterPro" id="IPR001610">
    <property type="entry name" value="PAC"/>
</dbReference>
<organism evidence="7 8">
    <name type="scientific">Methylophilus aquaticus</name>
    <dbReference type="NCBI Taxonomy" id="1971610"/>
    <lineage>
        <taxon>Bacteria</taxon>
        <taxon>Pseudomonadati</taxon>
        <taxon>Pseudomonadota</taxon>
        <taxon>Betaproteobacteria</taxon>
        <taxon>Nitrosomonadales</taxon>
        <taxon>Methylophilaceae</taxon>
        <taxon>Methylophilus</taxon>
    </lineage>
</organism>
<dbReference type="SMART" id="SM00283">
    <property type="entry name" value="MA"/>
    <property type="match status" value="1"/>
</dbReference>
<protein>
    <submittedName>
        <fullName evidence="7">Methyl-accepting chemotaxis protein</fullName>
    </submittedName>
</protein>
<dbReference type="InterPro" id="IPR004089">
    <property type="entry name" value="MCPsignal_dom"/>
</dbReference>
<sequence>MISSVLNMLAGTTKEYRAIKNEVSEFKALKAEINKARCIVELNANGEITHGNHNLCQALGYNESELIGQHHRTLLSRAEATKPEYEQFWSALKSGQSQVGTFKMVNKAGKDFWFQGYYAPVCDGPNKSLRKVVAYLTDISIEKSRTLALQVEEDALNQSFGVMECDMQGNILSCNEMFLKPLGYAEKEVVGQPVSKILSAETANSLAYKTLWQELNSGKSITREICRVSKSGEEFWFQSTYVPVNDESGKPGKVVVYSYCVTQEKLKNANYIGQINAINQTQGVIEFDLDGNVLAVNDKFLNVVGYGREEILGKHHSLLVSEKHKNSQEYKDFWAGLNQGQPHEGVYHRYGKGGKDIWLQASYNPIIGLAGKPFKVVKYATDITKAVLADKEQVKKSVEAMMIKNALESASNNLMVADNDGVITYMNPSTLALMREAADTFKSLFPSFNPDQLIGQNFDLFHKNPAHQRNLLGSLKERHIAELPVGNMFFRLTANPLFDNKGERLGSVVEWVNLTEEKRVENEIKTIVEGAVAGNLSDRLDPSKVKGSVVKTMESINQLLDSFSDILLQVREAGETINTAAQEISSGNNDLSSRTEQQASSLEETASSMEQLASTVRHNADNARQANQMAEAASQVAIRGGDVVGNVVSTMSAINESAHKIEDIITVIDGIAFQTNILALNAAVEAARAGEQGRGFAVVAGEVRNLAQRSASAAKEIKELISDSVSKTAEGTKLVQSAGETMHEIVTSVQRVTDIMSEITAASAEQSSGIDQVNGAVTNMDEVTQQNAALVEEAAAAAESLVEQASNLMDSVNHYQLRGVASSAQSAPRSTHRPAASPSKATVHISQAKPVHNTAPKKPLKTGTDNTDWEEF</sequence>
<feature type="domain" description="PAS" evidence="6">
    <location>
        <begin position="39"/>
        <end position="69"/>
    </location>
</feature>
<dbReference type="PROSITE" id="PS50111">
    <property type="entry name" value="CHEMOTAXIS_TRANSDUC_2"/>
    <property type="match status" value="1"/>
</dbReference>
<dbReference type="PRINTS" id="PR00260">
    <property type="entry name" value="CHEMTRNSDUCR"/>
</dbReference>
<accession>A0ABT9JR08</accession>
<dbReference type="InterPro" id="IPR013655">
    <property type="entry name" value="PAS_fold_3"/>
</dbReference>
<dbReference type="Pfam" id="PF08447">
    <property type="entry name" value="PAS_3"/>
    <property type="match status" value="1"/>
</dbReference>
<evidence type="ECO:0000256" key="1">
    <source>
        <dbReference type="ARBA" id="ARBA00022481"/>
    </source>
</evidence>
<comment type="caution">
    <text evidence="7">The sequence shown here is derived from an EMBL/GenBank/DDBJ whole genome shotgun (WGS) entry which is preliminary data.</text>
</comment>
<dbReference type="InterPro" id="IPR004090">
    <property type="entry name" value="Chemotax_Me-accpt_rcpt"/>
</dbReference>
<evidence type="ECO:0000256" key="4">
    <source>
        <dbReference type="SAM" id="MobiDB-lite"/>
    </source>
</evidence>
<feature type="domain" description="PAS" evidence="6">
    <location>
        <begin position="166"/>
        <end position="218"/>
    </location>
</feature>
<dbReference type="EMBL" id="JAVCAP010000006">
    <property type="protein sequence ID" value="MDP8566988.1"/>
    <property type="molecule type" value="Genomic_DNA"/>
</dbReference>
<dbReference type="CDD" id="cd00130">
    <property type="entry name" value="PAS"/>
    <property type="match status" value="3"/>
</dbReference>
<dbReference type="Pfam" id="PF00015">
    <property type="entry name" value="MCPsignal"/>
    <property type="match status" value="1"/>
</dbReference>
<dbReference type="SUPFAM" id="SSF55785">
    <property type="entry name" value="PYP-like sensor domain (PAS domain)"/>
    <property type="match status" value="3"/>
</dbReference>
<dbReference type="RefSeq" id="WP_306388697.1">
    <property type="nucleotide sequence ID" value="NZ_JAVCAP010000006.1"/>
</dbReference>
<dbReference type="SUPFAM" id="SSF58104">
    <property type="entry name" value="Methyl-accepting chemotaxis protein (MCP) signaling domain"/>
    <property type="match status" value="1"/>
</dbReference>
<feature type="domain" description="PAS" evidence="6">
    <location>
        <begin position="399"/>
        <end position="434"/>
    </location>
</feature>
<dbReference type="Pfam" id="PF13426">
    <property type="entry name" value="PAS_9"/>
    <property type="match status" value="2"/>
</dbReference>
<dbReference type="Proteomes" id="UP001225906">
    <property type="component" value="Unassembled WGS sequence"/>
</dbReference>
<evidence type="ECO:0000256" key="2">
    <source>
        <dbReference type="ARBA" id="ARBA00029447"/>
    </source>
</evidence>
<name>A0ABT9JR08_9PROT</name>
<dbReference type="SMART" id="SM00086">
    <property type="entry name" value="PAC"/>
    <property type="match status" value="3"/>
</dbReference>
<dbReference type="CDD" id="cd11386">
    <property type="entry name" value="MCP_signal"/>
    <property type="match status" value="1"/>
</dbReference>
<keyword evidence="1" id="KW-0488">Methylation</keyword>
<feature type="domain" description="Methyl-accepting transducer" evidence="5">
    <location>
        <begin position="573"/>
        <end position="802"/>
    </location>
</feature>
<proteinExistence type="inferred from homology"/>
<dbReference type="Gene3D" id="3.30.450.20">
    <property type="entry name" value="PAS domain"/>
    <property type="match status" value="4"/>
</dbReference>
<evidence type="ECO:0000313" key="7">
    <source>
        <dbReference type="EMBL" id="MDP8566988.1"/>
    </source>
</evidence>
<keyword evidence="8" id="KW-1185">Reference proteome</keyword>
<dbReference type="InterPro" id="IPR000014">
    <property type="entry name" value="PAS"/>
</dbReference>
<feature type="region of interest" description="Disordered" evidence="4">
    <location>
        <begin position="582"/>
        <end position="610"/>
    </location>
</feature>
<keyword evidence="3" id="KW-0807">Transducer</keyword>
<dbReference type="PROSITE" id="PS50112">
    <property type="entry name" value="PAS"/>
    <property type="match status" value="4"/>
</dbReference>
<feature type="region of interest" description="Disordered" evidence="4">
    <location>
        <begin position="820"/>
        <end position="872"/>
    </location>
</feature>